<gene>
    <name evidence="1" type="ORF">BABINDRAFT_132484</name>
</gene>
<reference evidence="2" key="1">
    <citation type="submission" date="2016-05" db="EMBL/GenBank/DDBJ databases">
        <title>Comparative genomics of biotechnologically important yeasts.</title>
        <authorList>
            <consortium name="DOE Joint Genome Institute"/>
            <person name="Riley R."/>
            <person name="Haridas S."/>
            <person name="Wolfe K.H."/>
            <person name="Lopes M.R."/>
            <person name="Hittinger C.T."/>
            <person name="Goker M."/>
            <person name="Salamov A."/>
            <person name="Wisecaver J."/>
            <person name="Long T.M."/>
            <person name="Aerts A.L."/>
            <person name="Barry K."/>
            <person name="Choi C."/>
            <person name="Clum A."/>
            <person name="Coughlan A.Y."/>
            <person name="Deshpande S."/>
            <person name="Douglass A.P."/>
            <person name="Hanson S.J."/>
            <person name="Klenk H.-P."/>
            <person name="Labutti K."/>
            <person name="Lapidus A."/>
            <person name="Lindquist E."/>
            <person name="Lipzen A."/>
            <person name="Meier-Kolthoff J.P."/>
            <person name="Ohm R.A."/>
            <person name="Otillar R.P."/>
            <person name="Pangilinan J."/>
            <person name="Peng Y."/>
            <person name="Rokas A."/>
            <person name="Rosa C.A."/>
            <person name="Scheuner C."/>
            <person name="Sibirny A.A."/>
            <person name="Slot J.C."/>
            <person name="Stielow J.B."/>
            <person name="Sun H."/>
            <person name="Kurtzman C.P."/>
            <person name="Blackwell M."/>
            <person name="Grigoriev I.V."/>
            <person name="Jeffries T.W."/>
        </authorList>
    </citation>
    <scope>NUCLEOTIDE SEQUENCE [LARGE SCALE GENOMIC DNA]</scope>
    <source>
        <strain evidence="2">NRRL Y-12698</strain>
    </source>
</reference>
<dbReference type="Proteomes" id="UP000094336">
    <property type="component" value="Unassembled WGS sequence"/>
</dbReference>
<proteinExistence type="predicted"/>
<name>A0A1E3QTK4_9ASCO</name>
<evidence type="ECO:0000313" key="2">
    <source>
        <dbReference type="Proteomes" id="UP000094336"/>
    </source>
</evidence>
<organism evidence="1 2">
    <name type="scientific">Babjeviella inositovora NRRL Y-12698</name>
    <dbReference type="NCBI Taxonomy" id="984486"/>
    <lineage>
        <taxon>Eukaryota</taxon>
        <taxon>Fungi</taxon>
        <taxon>Dikarya</taxon>
        <taxon>Ascomycota</taxon>
        <taxon>Saccharomycotina</taxon>
        <taxon>Pichiomycetes</taxon>
        <taxon>Serinales incertae sedis</taxon>
        <taxon>Babjeviella</taxon>
    </lineage>
</organism>
<dbReference type="AlphaFoldDB" id="A0A1E3QTK4"/>
<keyword evidence="2" id="KW-1185">Reference proteome</keyword>
<dbReference type="EMBL" id="KV454430">
    <property type="protein sequence ID" value="ODQ80352.1"/>
    <property type="molecule type" value="Genomic_DNA"/>
</dbReference>
<protein>
    <submittedName>
        <fullName evidence="1">Uncharacterized protein</fullName>
    </submittedName>
</protein>
<accession>A0A1E3QTK4</accession>
<dbReference type="GeneID" id="30144914"/>
<dbReference type="RefSeq" id="XP_018985680.1">
    <property type="nucleotide sequence ID" value="XM_019127061.1"/>
</dbReference>
<evidence type="ECO:0000313" key="1">
    <source>
        <dbReference type="EMBL" id="ODQ80352.1"/>
    </source>
</evidence>
<sequence>MAQPHCRIYTARYLSALPALSRSRAPNFSYHSKLNTTLANYLNKAYSLISKTTYDGPSAFSPRE</sequence>